<gene>
    <name evidence="2" type="ORF">NEZAVI_LOCUS8670</name>
</gene>
<dbReference type="OrthoDB" id="10473845at2759"/>
<dbReference type="Proteomes" id="UP001152798">
    <property type="component" value="Chromosome 4"/>
</dbReference>
<reference evidence="2" key="1">
    <citation type="submission" date="2022-01" db="EMBL/GenBank/DDBJ databases">
        <authorList>
            <person name="King R."/>
        </authorList>
    </citation>
    <scope>NUCLEOTIDE SEQUENCE</scope>
</reference>
<evidence type="ECO:0000256" key="1">
    <source>
        <dbReference type="SAM" id="Phobius"/>
    </source>
</evidence>
<protein>
    <submittedName>
        <fullName evidence="2">Uncharacterized protein</fullName>
    </submittedName>
</protein>
<keyword evidence="1" id="KW-0472">Membrane</keyword>
<sequence>MYFGLCFSLYISVAGLVAFSFTMGRLYTKIMATVLDVENFLIQLDVQFKYCTRTIILDMALRAATIFATSIANYNQYSDDALQLYLRAVGFYLTHWCVNCVEMQIVAMCSYLSCLIKYTTSSLPSPDFEGFLEASTSFVEISEMIHELFSKPSFVIFGNIFICTTLDLYFLIVVLPEMESMSIKWFSLGRCFARCYQLWRFVSAVNSMSDEVIIDFYNY</sequence>
<keyword evidence="1" id="KW-1133">Transmembrane helix</keyword>
<accession>A0A9P0MNG5</accession>
<evidence type="ECO:0000313" key="2">
    <source>
        <dbReference type="EMBL" id="CAH1399159.1"/>
    </source>
</evidence>
<name>A0A9P0MNG5_NEZVI</name>
<dbReference type="EMBL" id="OV725080">
    <property type="protein sequence ID" value="CAH1399159.1"/>
    <property type="molecule type" value="Genomic_DNA"/>
</dbReference>
<proteinExistence type="predicted"/>
<organism evidence="2 3">
    <name type="scientific">Nezara viridula</name>
    <name type="common">Southern green stink bug</name>
    <name type="synonym">Cimex viridulus</name>
    <dbReference type="NCBI Taxonomy" id="85310"/>
    <lineage>
        <taxon>Eukaryota</taxon>
        <taxon>Metazoa</taxon>
        <taxon>Ecdysozoa</taxon>
        <taxon>Arthropoda</taxon>
        <taxon>Hexapoda</taxon>
        <taxon>Insecta</taxon>
        <taxon>Pterygota</taxon>
        <taxon>Neoptera</taxon>
        <taxon>Paraneoptera</taxon>
        <taxon>Hemiptera</taxon>
        <taxon>Heteroptera</taxon>
        <taxon>Panheteroptera</taxon>
        <taxon>Pentatomomorpha</taxon>
        <taxon>Pentatomoidea</taxon>
        <taxon>Pentatomidae</taxon>
        <taxon>Pentatominae</taxon>
        <taxon>Nezara</taxon>
    </lineage>
</organism>
<dbReference type="AlphaFoldDB" id="A0A9P0MNG5"/>
<feature type="transmembrane region" description="Helical" evidence="1">
    <location>
        <begin position="154"/>
        <end position="175"/>
    </location>
</feature>
<keyword evidence="1" id="KW-0812">Transmembrane</keyword>
<evidence type="ECO:0000313" key="3">
    <source>
        <dbReference type="Proteomes" id="UP001152798"/>
    </source>
</evidence>
<keyword evidence="3" id="KW-1185">Reference proteome</keyword>